<dbReference type="AlphaFoldDB" id="A0A2S8G079"/>
<dbReference type="EMBL" id="PUHY01000005">
    <property type="protein sequence ID" value="PQO37833.1"/>
    <property type="molecule type" value="Genomic_DNA"/>
</dbReference>
<evidence type="ECO:0000313" key="3">
    <source>
        <dbReference type="Proteomes" id="UP000238322"/>
    </source>
</evidence>
<reference evidence="2 3" key="1">
    <citation type="submission" date="2018-02" db="EMBL/GenBank/DDBJ databases">
        <title>Comparative genomes isolates from brazilian mangrove.</title>
        <authorList>
            <person name="Araujo J.E."/>
            <person name="Taketani R.G."/>
            <person name="Silva M.C.P."/>
            <person name="Loureco M.V."/>
            <person name="Andreote F.D."/>
        </authorList>
    </citation>
    <scope>NUCLEOTIDE SEQUENCE [LARGE SCALE GENOMIC DNA]</scope>
    <source>
        <strain evidence="2 3">Hex-1 MGV</strain>
    </source>
</reference>
<gene>
    <name evidence="2" type="ORF">C5Y83_07785</name>
</gene>
<name>A0A2S8G079_9BACT</name>
<accession>A0A2S8G079</accession>
<organism evidence="2 3">
    <name type="scientific">Blastopirellula marina</name>
    <dbReference type="NCBI Taxonomy" id="124"/>
    <lineage>
        <taxon>Bacteria</taxon>
        <taxon>Pseudomonadati</taxon>
        <taxon>Planctomycetota</taxon>
        <taxon>Planctomycetia</taxon>
        <taxon>Pirellulales</taxon>
        <taxon>Pirellulaceae</taxon>
        <taxon>Blastopirellula</taxon>
    </lineage>
</organism>
<sequence length="200" mass="22955">MPSSKNASSRYCSPAEIHRIIRESINDFSLFDFNLLHVNASEMSIAHRLAIYIERRLPGWHVDCEYNRDLTIPKTRGSDKRKIRLDINVHCRGSAINLLAIEIKKTKHRKSVIEAERIRVRELSALWTSNLPHYCHSLLLVFPVKKRELAVQGDPEVSCHWFHRRGCGASEGGEPFETAKAIKLKRDKKSRDKKCLKSGG</sequence>
<feature type="compositionally biased region" description="Basic and acidic residues" evidence="1">
    <location>
        <begin position="189"/>
        <end position="200"/>
    </location>
</feature>
<evidence type="ECO:0000256" key="1">
    <source>
        <dbReference type="SAM" id="MobiDB-lite"/>
    </source>
</evidence>
<proteinExistence type="predicted"/>
<protein>
    <submittedName>
        <fullName evidence="2">Uncharacterized protein</fullName>
    </submittedName>
</protein>
<dbReference type="Proteomes" id="UP000238322">
    <property type="component" value="Unassembled WGS sequence"/>
</dbReference>
<feature type="region of interest" description="Disordered" evidence="1">
    <location>
        <begin position="181"/>
        <end position="200"/>
    </location>
</feature>
<evidence type="ECO:0000313" key="2">
    <source>
        <dbReference type="EMBL" id="PQO37833.1"/>
    </source>
</evidence>
<comment type="caution">
    <text evidence="2">The sequence shown here is derived from an EMBL/GenBank/DDBJ whole genome shotgun (WGS) entry which is preliminary data.</text>
</comment>